<evidence type="ECO:0000256" key="7">
    <source>
        <dbReference type="PIRSR" id="PIRSR000429-1"/>
    </source>
</evidence>
<proteinExistence type="inferred from homology"/>
<feature type="non-terminal residue" evidence="11">
    <location>
        <position position="1"/>
    </location>
</feature>
<name>A0A0D6EJQ3_SPOSA</name>
<dbReference type="InterPro" id="IPR020617">
    <property type="entry name" value="Thiolase_C"/>
</dbReference>
<feature type="active site" description="Proton acceptor" evidence="7">
    <location>
        <position position="373"/>
    </location>
</feature>
<dbReference type="GO" id="GO:0003988">
    <property type="term" value="F:acetyl-CoA C-acyltransferase activity"/>
    <property type="evidence" value="ECO:0007669"/>
    <property type="project" value="UniProtKB-EC"/>
</dbReference>
<keyword evidence="4 8" id="KW-0012">Acyltransferase</keyword>
<feature type="active site" description="Proton acceptor" evidence="7">
    <location>
        <position position="403"/>
    </location>
</feature>
<gene>
    <name evidence="11" type="primary">SPOSA6832_01403</name>
</gene>
<dbReference type="Pfam" id="PF02803">
    <property type="entry name" value="Thiolase_C"/>
    <property type="match status" value="1"/>
</dbReference>
<dbReference type="PROSITE" id="PS00098">
    <property type="entry name" value="THIOLASE_1"/>
    <property type="match status" value="1"/>
</dbReference>
<dbReference type="SUPFAM" id="SSF53901">
    <property type="entry name" value="Thiolase-like"/>
    <property type="match status" value="2"/>
</dbReference>
<evidence type="ECO:0000313" key="11">
    <source>
        <dbReference type="EMBL" id="CEQ39855.1"/>
    </source>
</evidence>
<feature type="domain" description="Thiolase N-terminal" evidence="9">
    <location>
        <begin position="21"/>
        <end position="286"/>
    </location>
</feature>
<dbReference type="InterPro" id="IPR020615">
    <property type="entry name" value="Thiolase_acyl_enz_int_AS"/>
</dbReference>
<evidence type="ECO:0000259" key="10">
    <source>
        <dbReference type="Pfam" id="PF02803"/>
    </source>
</evidence>
<comment type="catalytic activity">
    <reaction evidence="6">
        <text>an acyl-CoA + acetyl-CoA = a 3-oxoacyl-CoA + CoA</text>
        <dbReference type="Rhea" id="RHEA:21564"/>
        <dbReference type="ChEBI" id="CHEBI:57287"/>
        <dbReference type="ChEBI" id="CHEBI:57288"/>
        <dbReference type="ChEBI" id="CHEBI:58342"/>
        <dbReference type="ChEBI" id="CHEBI:90726"/>
        <dbReference type="EC" id="2.3.1.16"/>
    </reaction>
</comment>
<feature type="active site" description="Acyl-thioester intermediate" evidence="7">
    <location>
        <position position="110"/>
    </location>
</feature>
<protein>
    <recommendedName>
        <fullName evidence="5">acetyl-CoA C-acyltransferase</fullName>
        <ecNumber evidence="5">2.3.1.16</ecNumber>
    </recommendedName>
</protein>
<feature type="domain" description="Thiolase C-terminal" evidence="10">
    <location>
        <begin position="294"/>
        <end position="415"/>
    </location>
</feature>
<evidence type="ECO:0000256" key="6">
    <source>
        <dbReference type="ARBA" id="ARBA00047605"/>
    </source>
</evidence>
<dbReference type="EC" id="2.3.1.16" evidence="5"/>
<dbReference type="PANTHER" id="PTHR43853:SF9">
    <property type="entry name" value="ACETYL-COA C-ACETYLTRANSFERASE"/>
    <property type="match status" value="1"/>
</dbReference>
<dbReference type="InterPro" id="IPR016039">
    <property type="entry name" value="Thiolase-like"/>
</dbReference>
<evidence type="ECO:0000256" key="3">
    <source>
        <dbReference type="ARBA" id="ARBA00022679"/>
    </source>
</evidence>
<keyword evidence="3 8" id="KW-0808">Transferase</keyword>
<dbReference type="PROSITE" id="PS00737">
    <property type="entry name" value="THIOLASE_2"/>
    <property type="match status" value="1"/>
</dbReference>
<dbReference type="Pfam" id="PF00108">
    <property type="entry name" value="Thiolase_N"/>
    <property type="match status" value="1"/>
</dbReference>
<comment type="similarity">
    <text evidence="2 8">Belongs to the thiolase-like superfamily. Thiolase family.</text>
</comment>
<accession>A0A0D6EJQ3</accession>
<dbReference type="InterPro" id="IPR002155">
    <property type="entry name" value="Thiolase"/>
</dbReference>
<sequence>MQPSVARRALSDILKKRPDDVVFVTSLRTPIGKFRGGLKDMHAEEMLSHVLRATKERLEGMGVDVNGGAVEDIHNGTVLMELGGAKSGRLASLDAGFPVQTGFKSVNRQCASSLQSVTDIAVSIQSGLIDMGIASGAESMTRDYGTRAIPAGISPYIKNSWSQDAQDCLAPMGTTSEAVSEKYNIPRQRQDEFAVQSHAKAKKAQDAGLFAEEIVPMKVRKVTPAEGDKPEIVEEVVLEKDEGIRPQTTMESLAKLKTVFKENGTGTAGNSSQISDGASAMTLVRRDVAEKLGLKPIAKWVGSAVVGVPPIIMGVGPAYAVPKLFQRFGITKDDVDIFELNEAFASQSLMVIDTVGLDVSKVNPKGGAIALGHPLGATGGRLLSSLIYELRRTEKKVGVATLCMGTGAGKATLIVAE</sequence>
<dbReference type="OrthoDB" id="5404651at2759"/>
<comment type="pathway">
    <text evidence="1">Lipid metabolism; fatty acid metabolism.</text>
</comment>
<evidence type="ECO:0000256" key="5">
    <source>
        <dbReference type="ARBA" id="ARBA00024073"/>
    </source>
</evidence>
<dbReference type="PANTHER" id="PTHR43853">
    <property type="entry name" value="3-KETOACYL-COA THIOLASE, PEROXISOMAL"/>
    <property type="match status" value="1"/>
</dbReference>
<dbReference type="AlphaFoldDB" id="A0A0D6EJQ3"/>
<evidence type="ECO:0000256" key="8">
    <source>
        <dbReference type="RuleBase" id="RU003557"/>
    </source>
</evidence>
<reference evidence="12" key="1">
    <citation type="submission" date="2015-02" db="EMBL/GenBank/DDBJ databases">
        <authorList>
            <person name="Gon?alves P."/>
        </authorList>
    </citation>
    <scope>NUCLEOTIDE SEQUENCE [LARGE SCALE GENOMIC DNA]</scope>
</reference>
<keyword evidence="12" id="KW-1185">Reference proteome</keyword>
<dbReference type="InterPro" id="IPR020616">
    <property type="entry name" value="Thiolase_N"/>
</dbReference>
<dbReference type="EMBL" id="CENE01000004">
    <property type="protein sequence ID" value="CEQ39855.1"/>
    <property type="molecule type" value="Genomic_DNA"/>
</dbReference>
<dbReference type="Gene3D" id="3.40.47.10">
    <property type="match status" value="2"/>
</dbReference>
<dbReference type="CDD" id="cd00751">
    <property type="entry name" value="thiolase"/>
    <property type="match status" value="1"/>
</dbReference>
<evidence type="ECO:0000256" key="1">
    <source>
        <dbReference type="ARBA" id="ARBA00004872"/>
    </source>
</evidence>
<dbReference type="InterPro" id="IPR020613">
    <property type="entry name" value="Thiolase_CS"/>
</dbReference>
<evidence type="ECO:0000256" key="4">
    <source>
        <dbReference type="ARBA" id="ARBA00023315"/>
    </source>
</evidence>
<dbReference type="GO" id="GO:0010124">
    <property type="term" value="P:phenylacetate catabolic process"/>
    <property type="evidence" value="ECO:0007669"/>
    <property type="project" value="TreeGrafter"/>
</dbReference>
<dbReference type="PROSITE" id="PS00099">
    <property type="entry name" value="THIOLASE_3"/>
    <property type="match status" value="1"/>
</dbReference>
<evidence type="ECO:0000313" key="12">
    <source>
        <dbReference type="Proteomes" id="UP000243876"/>
    </source>
</evidence>
<evidence type="ECO:0000256" key="2">
    <source>
        <dbReference type="ARBA" id="ARBA00010982"/>
    </source>
</evidence>
<dbReference type="GO" id="GO:0006635">
    <property type="term" value="P:fatty acid beta-oxidation"/>
    <property type="evidence" value="ECO:0007669"/>
    <property type="project" value="TreeGrafter"/>
</dbReference>
<dbReference type="PIRSF" id="PIRSF000429">
    <property type="entry name" value="Ac-CoA_Ac_transf"/>
    <property type="match status" value="1"/>
</dbReference>
<dbReference type="InterPro" id="IPR050215">
    <property type="entry name" value="Thiolase-like_sf_Thiolase"/>
</dbReference>
<organism evidence="11 12">
    <name type="scientific">Sporidiobolus salmonicolor</name>
    <name type="common">Yeast-like fungus</name>
    <name type="synonym">Sporobolomyces salmonicolor</name>
    <dbReference type="NCBI Taxonomy" id="5005"/>
    <lineage>
        <taxon>Eukaryota</taxon>
        <taxon>Fungi</taxon>
        <taxon>Dikarya</taxon>
        <taxon>Basidiomycota</taxon>
        <taxon>Pucciniomycotina</taxon>
        <taxon>Microbotryomycetes</taxon>
        <taxon>Sporidiobolales</taxon>
        <taxon>Sporidiobolaceae</taxon>
        <taxon>Sporobolomyces</taxon>
    </lineage>
</organism>
<dbReference type="GO" id="GO:0005777">
    <property type="term" value="C:peroxisome"/>
    <property type="evidence" value="ECO:0007669"/>
    <property type="project" value="TreeGrafter"/>
</dbReference>
<dbReference type="NCBIfam" id="TIGR01930">
    <property type="entry name" value="AcCoA-C-Actrans"/>
    <property type="match status" value="1"/>
</dbReference>
<dbReference type="InterPro" id="IPR020610">
    <property type="entry name" value="Thiolase_AS"/>
</dbReference>
<evidence type="ECO:0000259" key="9">
    <source>
        <dbReference type="Pfam" id="PF00108"/>
    </source>
</evidence>
<dbReference type="Proteomes" id="UP000243876">
    <property type="component" value="Unassembled WGS sequence"/>
</dbReference>